<accession>A0ABP7QBR9</accession>
<evidence type="ECO:0000313" key="1">
    <source>
        <dbReference type="EMBL" id="GAA3979701.1"/>
    </source>
</evidence>
<proteinExistence type="predicted"/>
<gene>
    <name evidence="1" type="ORF">GCM10022407_26150</name>
</gene>
<comment type="caution">
    <text evidence="1">The sequence shown here is derived from an EMBL/GenBank/DDBJ whole genome shotgun (WGS) entry which is preliminary data.</text>
</comment>
<dbReference type="EMBL" id="BAABDI010000018">
    <property type="protein sequence ID" value="GAA3979701.1"/>
    <property type="molecule type" value="Genomic_DNA"/>
</dbReference>
<reference evidence="2" key="1">
    <citation type="journal article" date="2019" name="Int. J. Syst. Evol. Microbiol.">
        <title>The Global Catalogue of Microorganisms (GCM) 10K type strain sequencing project: providing services to taxonomists for standard genome sequencing and annotation.</title>
        <authorList>
            <consortium name="The Broad Institute Genomics Platform"/>
            <consortium name="The Broad Institute Genome Sequencing Center for Infectious Disease"/>
            <person name="Wu L."/>
            <person name="Ma J."/>
        </authorList>
    </citation>
    <scope>NUCLEOTIDE SEQUENCE [LARGE SCALE GENOMIC DNA]</scope>
    <source>
        <strain evidence="2">JCM 17217</strain>
    </source>
</reference>
<dbReference type="RefSeq" id="WP_345125089.1">
    <property type="nucleotide sequence ID" value="NZ_BAABDI010000018.1"/>
</dbReference>
<keyword evidence="2" id="KW-1185">Reference proteome</keyword>
<evidence type="ECO:0000313" key="2">
    <source>
        <dbReference type="Proteomes" id="UP001501556"/>
    </source>
</evidence>
<dbReference type="Proteomes" id="UP001501556">
    <property type="component" value="Unassembled WGS sequence"/>
</dbReference>
<dbReference type="PROSITE" id="PS51257">
    <property type="entry name" value="PROKAR_LIPOPROTEIN"/>
    <property type="match status" value="1"/>
</dbReference>
<evidence type="ECO:0008006" key="3">
    <source>
        <dbReference type="Google" id="ProtNLM"/>
    </source>
</evidence>
<sequence>MKHTTCSLALVALGLATSCQSKQEKASAALVDALEAHAEAVAESPAEQARLAAQKAAVVLPAPLPASAVDVRAGVALLLPEEGYLELVSVKGQNLQPMTIGLPPMARIGVKAGYPKVAPGYKIPFEAVLRWKPTGYVTSKPKQGLMGVQTPKDSLLGFYISELSLGHKTVAVRPGEPVTVQGALYAYFDKNNPQRLVLYPYQNKQVYLPLTK</sequence>
<protein>
    <recommendedName>
        <fullName evidence="3">Lipoprotein</fullName>
    </recommendedName>
</protein>
<name>A0ABP7QBR9_9BACT</name>
<organism evidence="1 2">
    <name type="scientific">Hymenobacter antarcticus</name>
    <dbReference type="NCBI Taxonomy" id="486270"/>
    <lineage>
        <taxon>Bacteria</taxon>
        <taxon>Pseudomonadati</taxon>
        <taxon>Bacteroidota</taxon>
        <taxon>Cytophagia</taxon>
        <taxon>Cytophagales</taxon>
        <taxon>Hymenobacteraceae</taxon>
        <taxon>Hymenobacter</taxon>
    </lineage>
</organism>